<dbReference type="RefSeq" id="WP_171976755.1">
    <property type="nucleotide sequence ID" value="NZ_CAWOXK010000001.1"/>
</dbReference>
<proteinExistence type="predicted"/>
<dbReference type="EMBL" id="CP030118">
    <property type="protein sequence ID" value="QDL09600.1"/>
    <property type="molecule type" value="Genomic_DNA"/>
</dbReference>
<dbReference type="InterPro" id="IPR037883">
    <property type="entry name" value="Knr4/Smi1-like_sf"/>
</dbReference>
<sequence length="208" mass="24104">MKEILNRIEIWFNEHLPKVLADLNPGATESEIESLENQIGIQLPMSFREFYKWHNGQQGKTTGLFYGLEFLSLEGIFEQWKTWSDIIDVDETINEEIGGKSHIPGKVKEIYINKKWIPFVHDWGGNHIGIDFDPAERGRVGQVINFGRDEDVKFVLADDFESFLNWLMTQLESGNYIVDSEGYGSFNTMKPETEHFLDSVKLIYQSHL</sequence>
<accession>A0A856MH87</accession>
<reference evidence="2 3" key="1">
    <citation type="submission" date="2018-06" db="EMBL/GenBank/DDBJ databases">
        <title>Comparative genomics of Brasilonema spp. strains.</title>
        <authorList>
            <person name="Alvarenga D.O."/>
            <person name="Fiore M.F."/>
            <person name="Varani A.M."/>
        </authorList>
    </citation>
    <scope>NUCLEOTIDE SEQUENCE [LARGE SCALE GENOMIC DNA]</scope>
    <source>
        <strain evidence="2 3">CENA114</strain>
    </source>
</reference>
<dbReference type="Pfam" id="PF09346">
    <property type="entry name" value="SMI1_KNR4"/>
    <property type="match status" value="1"/>
</dbReference>
<dbReference type="PANTHER" id="PTHR47432">
    <property type="entry name" value="CELL WALL ASSEMBLY REGULATOR SMI1"/>
    <property type="match status" value="1"/>
</dbReference>
<dbReference type="AlphaFoldDB" id="A0A856MH87"/>
<dbReference type="KEGG" id="bsen:DP114_18395"/>
<organism evidence="2 3">
    <name type="scientific">Brasilonema sennae CENA114</name>
    <dbReference type="NCBI Taxonomy" id="415709"/>
    <lineage>
        <taxon>Bacteria</taxon>
        <taxon>Bacillati</taxon>
        <taxon>Cyanobacteriota</taxon>
        <taxon>Cyanophyceae</taxon>
        <taxon>Nostocales</taxon>
        <taxon>Scytonemataceae</taxon>
        <taxon>Brasilonema</taxon>
        <taxon>Bromeliae group (in: Brasilonema)</taxon>
    </lineage>
</organism>
<keyword evidence="3" id="KW-1185">Reference proteome</keyword>
<dbReference type="InterPro" id="IPR051873">
    <property type="entry name" value="KNR4/SMI1_regulator"/>
</dbReference>
<gene>
    <name evidence="2" type="ORF">DP114_18395</name>
</gene>
<protein>
    <submittedName>
        <fullName evidence="2">Beta-1 3-glucan biosynthesis protein</fullName>
    </submittedName>
</protein>
<dbReference type="Gene3D" id="3.40.1580.10">
    <property type="entry name" value="SMI1/KNR4-like"/>
    <property type="match status" value="1"/>
</dbReference>
<dbReference type="InterPro" id="IPR018958">
    <property type="entry name" value="Knr4/Smi1-like_dom"/>
</dbReference>
<dbReference type="Proteomes" id="UP000503129">
    <property type="component" value="Chromosome"/>
</dbReference>
<dbReference type="SMART" id="SM00860">
    <property type="entry name" value="SMI1_KNR4"/>
    <property type="match status" value="1"/>
</dbReference>
<evidence type="ECO:0000259" key="1">
    <source>
        <dbReference type="SMART" id="SM00860"/>
    </source>
</evidence>
<feature type="domain" description="Knr4/Smi1-like" evidence="1">
    <location>
        <begin position="26"/>
        <end position="166"/>
    </location>
</feature>
<evidence type="ECO:0000313" key="2">
    <source>
        <dbReference type="EMBL" id="QDL09600.1"/>
    </source>
</evidence>
<dbReference type="SUPFAM" id="SSF160631">
    <property type="entry name" value="SMI1/KNR4-like"/>
    <property type="match status" value="1"/>
</dbReference>
<dbReference type="PANTHER" id="PTHR47432:SF1">
    <property type="entry name" value="CELL WALL ASSEMBLY REGULATOR SMI1"/>
    <property type="match status" value="1"/>
</dbReference>
<evidence type="ECO:0000313" key="3">
    <source>
        <dbReference type="Proteomes" id="UP000503129"/>
    </source>
</evidence>
<name>A0A856MH87_9CYAN</name>